<keyword evidence="3" id="KW-1185">Reference proteome</keyword>
<keyword evidence="1" id="KW-0812">Transmembrane</keyword>
<gene>
    <name evidence="2" type="ORF">AAF454_11820</name>
</gene>
<evidence type="ECO:0000313" key="3">
    <source>
        <dbReference type="Proteomes" id="UP001398420"/>
    </source>
</evidence>
<dbReference type="Pfam" id="PF04298">
    <property type="entry name" value="Zn_peptidase_2"/>
    <property type="match status" value="1"/>
</dbReference>
<evidence type="ECO:0000313" key="2">
    <source>
        <dbReference type="EMBL" id="MEL5989092.1"/>
    </source>
</evidence>
<proteinExistence type="predicted"/>
<keyword evidence="1" id="KW-0472">Membrane</keyword>
<protein>
    <submittedName>
        <fullName evidence="2">Zinc metallopeptidase</fullName>
    </submittedName>
</protein>
<organism evidence="2 3">
    <name type="scientific">Kurthia gibsonii</name>
    <dbReference type="NCBI Taxonomy" id="33946"/>
    <lineage>
        <taxon>Bacteria</taxon>
        <taxon>Bacillati</taxon>
        <taxon>Bacillota</taxon>
        <taxon>Bacilli</taxon>
        <taxon>Bacillales</taxon>
        <taxon>Caryophanaceae</taxon>
        <taxon>Kurthia</taxon>
    </lineage>
</organism>
<dbReference type="PANTHER" id="PTHR36434">
    <property type="entry name" value="MEMBRANE PROTEASE YUGP-RELATED"/>
    <property type="match status" value="1"/>
</dbReference>
<name>A0ABU9LQ48_9BACL</name>
<accession>A0ABU9LQ48</accession>
<dbReference type="PANTHER" id="PTHR36434:SF1">
    <property type="entry name" value="MEMBRANE PROTEASE YUGP-RELATED"/>
    <property type="match status" value="1"/>
</dbReference>
<comment type="caution">
    <text evidence="2">The sequence shown here is derived from an EMBL/GenBank/DDBJ whole genome shotgun (WGS) entry which is preliminary data.</text>
</comment>
<keyword evidence="1" id="KW-1133">Transmembrane helix</keyword>
<feature type="transmembrane region" description="Helical" evidence="1">
    <location>
        <begin position="143"/>
        <end position="164"/>
    </location>
</feature>
<sequence>MMMYIIYFAVLMLLPLYAQRKVKKTYTRYSQEYSTSGMTGAEVARKILDQNGLGNVKVEPVDGFLSDHYDPSTKVVRLSTHNFYETSIAGTAVAAHECGHAIQDAEAYSFLTWRSKLVPAANISSNASWIFIMIGMIATFKPLMLVGIILLAIGVLFQVVTLPVEFDASKRAMRQIDQLGIINNEEYPKAKKVLTAAALTYVAAAATAVMELARLVLIYTGMGNRED</sequence>
<reference evidence="2 3" key="1">
    <citation type="submission" date="2024-04" db="EMBL/GenBank/DDBJ databases">
        <authorList>
            <person name="Wu Y.S."/>
            <person name="Zhang L."/>
        </authorList>
    </citation>
    <scope>NUCLEOTIDE SEQUENCE [LARGE SCALE GENOMIC DNA]</scope>
    <source>
        <strain evidence="2 3">KG-01</strain>
    </source>
</reference>
<dbReference type="EMBL" id="JBCEWA010000009">
    <property type="protein sequence ID" value="MEL5989092.1"/>
    <property type="molecule type" value="Genomic_DNA"/>
</dbReference>
<dbReference type="InterPro" id="IPR007395">
    <property type="entry name" value="Zn_peptidase_2"/>
</dbReference>
<feature type="transmembrane region" description="Helical" evidence="1">
    <location>
        <begin position="193"/>
        <end position="219"/>
    </location>
</feature>
<evidence type="ECO:0000256" key="1">
    <source>
        <dbReference type="SAM" id="Phobius"/>
    </source>
</evidence>
<dbReference type="Proteomes" id="UP001398420">
    <property type="component" value="Unassembled WGS sequence"/>
</dbReference>